<feature type="transmembrane region" description="Helical" evidence="2">
    <location>
        <begin position="43"/>
        <end position="61"/>
    </location>
</feature>
<feature type="compositionally biased region" description="Polar residues" evidence="1">
    <location>
        <begin position="208"/>
        <end position="218"/>
    </location>
</feature>
<name>A0A139AFF5_GONPJ</name>
<accession>A0A139AFF5</accession>
<dbReference type="Proteomes" id="UP000070544">
    <property type="component" value="Unassembled WGS sequence"/>
</dbReference>
<feature type="transmembrane region" description="Helical" evidence="2">
    <location>
        <begin position="141"/>
        <end position="160"/>
    </location>
</feature>
<evidence type="ECO:0000256" key="2">
    <source>
        <dbReference type="SAM" id="Phobius"/>
    </source>
</evidence>
<evidence type="ECO:0000256" key="1">
    <source>
        <dbReference type="SAM" id="MobiDB-lite"/>
    </source>
</evidence>
<dbReference type="OrthoDB" id="10583856at2759"/>
<proteinExistence type="predicted"/>
<gene>
    <name evidence="3" type="ORF">M427DRAFT_135032</name>
</gene>
<sequence>MISVSYTLLSALYWLFASSFVVLATPVFRVTKTRIIGYVASQPWFHTLVWILVTLVLTTWLDAFQVTVLHPPIPHHALATASGTGPSMFPAAHQVSEALGGDTGAKIVDMAAGMVPSLTQSGAVGQVLDDNPMYLRGQRNFWLATSVLFFVLANYVVVLNTREVVAMQRKASQAGAGDEVKDAATEARKDVTTELLDAALPGGDGRPGNTTASIAPSN</sequence>
<keyword evidence="4" id="KW-1185">Reference proteome</keyword>
<reference evidence="3 4" key="1">
    <citation type="journal article" date="2015" name="Genome Biol. Evol.">
        <title>Phylogenomic analyses indicate that early fungi evolved digesting cell walls of algal ancestors of land plants.</title>
        <authorList>
            <person name="Chang Y."/>
            <person name="Wang S."/>
            <person name="Sekimoto S."/>
            <person name="Aerts A.L."/>
            <person name="Choi C."/>
            <person name="Clum A."/>
            <person name="LaButti K.M."/>
            <person name="Lindquist E.A."/>
            <person name="Yee Ngan C."/>
            <person name="Ohm R.A."/>
            <person name="Salamov A.A."/>
            <person name="Grigoriev I.V."/>
            <person name="Spatafora J.W."/>
            <person name="Berbee M.L."/>
        </authorList>
    </citation>
    <scope>NUCLEOTIDE SEQUENCE [LARGE SCALE GENOMIC DNA]</scope>
    <source>
        <strain evidence="3 4">JEL478</strain>
    </source>
</reference>
<feature type="region of interest" description="Disordered" evidence="1">
    <location>
        <begin position="170"/>
        <end position="218"/>
    </location>
</feature>
<keyword evidence="2" id="KW-0472">Membrane</keyword>
<dbReference type="AlphaFoldDB" id="A0A139AFF5"/>
<protein>
    <recommendedName>
        <fullName evidence="5">BAP29/BAP31 transmembrane domain-containing protein</fullName>
    </recommendedName>
</protein>
<evidence type="ECO:0000313" key="4">
    <source>
        <dbReference type="Proteomes" id="UP000070544"/>
    </source>
</evidence>
<keyword evidence="2" id="KW-0812">Transmembrane</keyword>
<feature type="compositionally biased region" description="Basic and acidic residues" evidence="1">
    <location>
        <begin position="178"/>
        <end position="192"/>
    </location>
</feature>
<evidence type="ECO:0000313" key="3">
    <source>
        <dbReference type="EMBL" id="KXS15562.1"/>
    </source>
</evidence>
<keyword evidence="2" id="KW-1133">Transmembrane helix</keyword>
<organism evidence="3 4">
    <name type="scientific">Gonapodya prolifera (strain JEL478)</name>
    <name type="common">Monoblepharis prolifera</name>
    <dbReference type="NCBI Taxonomy" id="1344416"/>
    <lineage>
        <taxon>Eukaryota</taxon>
        <taxon>Fungi</taxon>
        <taxon>Fungi incertae sedis</taxon>
        <taxon>Chytridiomycota</taxon>
        <taxon>Chytridiomycota incertae sedis</taxon>
        <taxon>Monoblepharidomycetes</taxon>
        <taxon>Monoblepharidales</taxon>
        <taxon>Gonapodyaceae</taxon>
        <taxon>Gonapodya</taxon>
    </lineage>
</organism>
<evidence type="ECO:0008006" key="5">
    <source>
        <dbReference type="Google" id="ProtNLM"/>
    </source>
</evidence>
<dbReference type="EMBL" id="KQ965761">
    <property type="protein sequence ID" value="KXS15562.1"/>
    <property type="molecule type" value="Genomic_DNA"/>
</dbReference>
<feature type="transmembrane region" description="Helical" evidence="2">
    <location>
        <begin position="12"/>
        <end position="31"/>
    </location>
</feature>